<feature type="region of interest" description="Disordered" evidence="1">
    <location>
        <begin position="26"/>
        <end position="67"/>
    </location>
</feature>
<evidence type="ECO:0000313" key="3">
    <source>
        <dbReference type="Proteomes" id="UP000807353"/>
    </source>
</evidence>
<protein>
    <submittedName>
        <fullName evidence="2">Uncharacterized protein</fullName>
    </submittedName>
</protein>
<reference evidence="2" key="1">
    <citation type="submission" date="2020-11" db="EMBL/GenBank/DDBJ databases">
        <authorList>
            <consortium name="DOE Joint Genome Institute"/>
            <person name="Ahrendt S."/>
            <person name="Riley R."/>
            <person name="Andreopoulos W."/>
            <person name="Labutti K."/>
            <person name="Pangilinan J."/>
            <person name="Ruiz-Duenas F.J."/>
            <person name="Barrasa J.M."/>
            <person name="Sanchez-Garcia M."/>
            <person name="Camarero S."/>
            <person name="Miyauchi S."/>
            <person name="Serrano A."/>
            <person name="Linde D."/>
            <person name="Babiker R."/>
            <person name="Drula E."/>
            <person name="Ayuso-Fernandez I."/>
            <person name="Pacheco R."/>
            <person name="Padilla G."/>
            <person name="Ferreira P."/>
            <person name="Barriuso J."/>
            <person name="Kellner H."/>
            <person name="Castanera R."/>
            <person name="Alfaro M."/>
            <person name="Ramirez L."/>
            <person name="Pisabarro A.G."/>
            <person name="Kuo A."/>
            <person name="Tritt A."/>
            <person name="Lipzen A."/>
            <person name="He G."/>
            <person name="Yan M."/>
            <person name="Ng V."/>
            <person name="Cullen D."/>
            <person name="Martin F."/>
            <person name="Rosso M.-N."/>
            <person name="Henrissat B."/>
            <person name="Hibbett D."/>
            <person name="Martinez A.T."/>
            <person name="Grigoriev I.V."/>
        </authorList>
    </citation>
    <scope>NUCLEOTIDE SEQUENCE</scope>
    <source>
        <strain evidence="2">CBS 247.69</strain>
    </source>
</reference>
<gene>
    <name evidence="2" type="ORF">BDZ94DRAFT_1269396</name>
</gene>
<comment type="caution">
    <text evidence="2">The sequence shown here is derived from an EMBL/GenBank/DDBJ whole genome shotgun (WGS) entry which is preliminary data.</text>
</comment>
<proteinExistence type="predicted"/>
<accession>A0A9P5XY98</accession>
<dbReference type="Proteomes" id="UP000807353">
    <property type="component" value="Unassembled WGS sequence"/>
</dbReference>
<dbReference type="AlphaFoldDB" id="A0A9P5XY98"/>
<evidence type="ECO:0000256" key="1">
    <source>
        <dbReference type="SAM" id="MobiDB-lite"/>
    </source>
</evidence>
<feature type="compositionally biased region" description="Pro residues" evidence="1">
    <location>
        <begin position="31"/>
        <end position="44"/>
    </location>
</feature>
<keyword evidence="3" id="KW-1185">Reference proteome</keyword>
<sequence>MIAPHPPELSSPTRYFKFEPLPRLELKSLKIPPPDSRTPEPDTPPPKRKAESRPFLVTHRPRRPWVI</sequence>
<evidence type="ECO:0000313" key="2">
    <source>
        <dbReference type="EMBL" id="KAF9458909.1"/>
    </source>
</evidence>
<organism evidence="2 3">
    <name type="scientific">Collybia nuda</name>
    <dbReference type="NCBI Taxonomy" id="64659"/>
    <lineage>
        <taxon>Eukaryota</taxon>
        <taxon>Fungi</taxon>
        <taxon>Dikarya</taxon>
        <taxon>Basidiomycota</taxon>
        <taxon>Agaricomycotina</taxon>
        <taxon>Agaricomycetes</taxon>
        <taxon>Agaricomycetidae</taxon>
        <taxon>Agaricales</taxon>
        <taxon>Tricholomatineae</taxon>
        <taxon>Clitocybaceae</taxon>
        <taxon>Collybia</taxon>
    </lineage>
</organism>
<dbReference type="EMBL" id="MU150327">
    <property type="protein sequence ID" value="KAF9458909.1"/>
    <property type="molecule type" value="Genomic_DNA"/>
</dbReference>
<name>A0A9P5XY98_9AGAR</name>